<accession>A0A392RHA3</accession>
<keyword evidence="2" id="KW-1185">Reference proteome</keyword>
<sequence length="60" mass="6322">VDNEDTILFWEDLLVGGRTLKSRFSMLAGLTVSLRVSIGDMCRRGWGVDGEGGGGCGGGF</sequence>
<name>A0A392RHA3_9FABA</name>
<evidence type="ECO:0000313" key="2">
    <source>
        <dbReference type="Proteomes" id="UP000265520"/>
    </source>
</evidence>
<comment type="caution">
    <text evidence="1">The sequence shown here is derived from an EMBL/GenBank/DDBJ whole genome shotgun (WGS) entry which is preliminary data.</text>
</comment>
<dbReference type="AlphaFoldDB" id="A0A392RHA3"/>
<reference evidence="1 2" key="1">
    <citation type="journal article" date="2018" name="Front. Plant Sci.">
        <title>Red Clover (Trifolium pratense) and Zigzag Clover (T. medium) - A Picture of Genomic Similarities and Differences.</title>
        <authorList>
            <person name="Dluhosova J."/>
            <person name="Istvanek J."/>
            <person name="Nedelnik J."/>
            <person name="Repkova J."/>
        </authorList>
    </citation>
    <scope>NUCLEOTIDE SEQUENCE [LARGE SCALE GENOMIC DNA]</scope>
    <source>
        <strain evidence="2">cv. 10/8</strain>
        <tissue evidence="1">Leaf</tissue>
    </source>
</reference>
<dbReference type="EMBL" id="LXQA010228799">
    <property type="protein sequence ID" value="MCI35961.1"/>
    <property type="molecule type" value="Genomic_DNA"/>
</dbReference>
<protein>
    <submittedName>
        <fullName evidence="1">Uncharacterized protein</fullName>
    </submittedName>
</protein>
<evidence type="ECO:0000313" key="1">
    <source>
        <dbReference type="EMBL" id="MCI35961.1"/>
    </source>
</evidence>
<dbReference type="Proteomes" id="UP000265520">
    <property type="component" value="Unassembled WGS sequence"/>
</dbReference>
<feature type="non-terminal residue" evidence="1">
    <location>
        <position position="1"/>
    </location>
</feature>
<proteinExistence type="predicted"/>
<organism evidence="1 2">
    <name type="scientific">Trifolium medium</name>
    <dbReference type="NCBI Taxonomy" id="97028"/>
    <lineage>
        <taxon>Eukaryota</taxon>
        <taxon>Viridiplantae</taxon>
        <taxon>Streptophyta</taxon>
        <taxon>Embryophyta</taxon>
        <taxon>Tracheophyta</taxon>
        <taxon>Spermatophyta</taxon>
        <taxon>Magnoliopsida</taxon>
        <taxon>eudicotyledons</taxon>
        <taxon>Gunneridae</taxon>
        <taxon>Pentapetalae</taxon>
        <taxon>rosids</taxon>
        <taxon>fabids</taxon>
        <taxon>Fabales</taxon>
        <taxon>Fabaceae</taxon>
        <taxon>Papilionoideae</taxon>
        <taxon>50 kb inversion clade</taxon>
        <taxon>NPAAA clade</taxon>
        <taxon>Hologalegina</taxon>
        <taxon>IRL clade</taxon>
        <taxon>Trifolieae</taxon>
        <taxon>Trifolium</taxon>
    </lineage>
</organism>